<dbReference type="Pfam" id="PF05036">
    <property type="entry name" value="SPOR"/>
    <property type="match status" value="1"/>
</dbReference>
<evidence type="ECO:0000313" key="2">
    <source>
        <dbReference type="EMBL" id="KUK77159.1"/>
    </source>
</evidence>
<dbReference type="Gene3D" id="3.30.70.1070">
    <property type="entry name" value="Sporulation related repeat"/>
    <property type="match status" value="1"/>
</dbReference>
<protein>
    <recommendedName>
        <fullName evidence="1">SPOR domain-containing protein</fullName>
    </recommendedName>
</protein>
<organism evidence="2 3">
    <name type="scientific">Proteiniphilum acetatigenes</name>
    <dbReference type="NCBI Taxonomy" id="294710"/>
    <lineage>
        <taxon>Bacteria</taxon>
        <taxon>Pseudomonadati</taxon>
        <taxon>Bacteroidota</taxon>
        <taxon>Bacteroidia</taxon>
        <taxon>Bacteroidales</taxon>
        <taxon>Dysgonomonadaceae</taxon>
        <taxon>Proteiniphilum</taxon>
    </lineage>
</organism>
<evidence type="ECO:0000259" key="1">
    <source>
        <dbReference type="PROSITE" id="PS51724"/>
    </source>
</evidence>
<name>A0A101HI78_9BACT</name>
<dbReference type="PROSITE" id="PS51257">
    <property type="entry name" value="PROKAR_LIPOPROTEIN"/>
    <property type="match status" value="1"/>
</dbReference>
<dbReference type="PROSITE" id="PS51724">
    <property type="entry name" value="SPOR"/>
    <property type="match status" value="1"/>
</dbReference>
<dbReference type="STRING" id="1123008.GCA_000380985_03252"/>
<sequence length="170" mass="19135">MKKIHFALILATLLVAGTSCKPKQSAYKEVYEAAKEKEMQQTASQPTTVVKDASPLPPVEVSIRKEKVEPVYPTDASGLKKYSVVIASLSVKLNAESLKTRMENEGHKVILAENEQGMYRVIIASYDDKAEAAAKREEIYNQYAAKGNTEYLRKTYGVPFNDLWILERQY</sequence>
<feature type="domain" description="SPOR" evidence="1">
    <location>
        <begin position="76"/>
        <end position="155"/>
    </location>
</feature>
<proteinExistence type="predicted"/>
<dbReference type="InterPro" id="IPR036680">
    <property type="entry name" value="SPOR-like_sf"/>
</dbReference>
<dbReference type="Proteomes" id="UP000053860">
    <property type="component" value="Unassembled WGS sequence"/>
</dbReference>
<comment type="caution">
    <text evidence="2">The sequence shown here is derived from an EMBL/GenBank/DDBJ whole genome shotgun (WGS) entry which is preliminary data.</text>
</comment>
<dbReference type="SUPFAM" id="SSF110997">
    <property type="entry name" value="Sporulation related repeat"/>
    <property type="match status" value="1"/>
</dbReference>
<reference evidence="3" key="1">
    <citation type="journal article" date="2015" name="MBio">
        <title>Genome-Resolved Metagenomic Analysis Reveals Roles for Candidate Phyla and Other Microbial Community Members in Biogeochemical Transformations in Oil Reservoirs.</title>
        <authorList>
            <person name="Hu P."/>
            <person name="Tom L."/>
            <person name="Singh A."/>
            <person name="Thomas B.C."/>
            <person name="Baker B.J."/>
            <person name="Piceno Y.M."/>
            <person name="Andersen G.L."/>
            <person name="Banfield J.F."/>
        </authorList>
    </citation>
    <scope>NUCLEOTIDE SEQUENCE [LARGE SCALE GENOMIC DNA]</scope>
</reference>
<dbReference type="EMBL" id="LGGN01000159">
    <property type="protein sequence ID" value="KUK77159.1"/>
    <property type="molecule type" value="Genomic_DNA"/>
</dbReference>
<accession>A0A101HI78</accession>
<evidence type="ECO:0000313" key="3">
    <source>
        <dbReference type="Proteomes" id="UP000053860"/>
    </source>
</evidence>
<dbReference type="AlphaFoldDB" id="A0A101HI78"/>
<dbReference type="InterPro" id="IPR007730">
    <property type="entry name" value="SPOR-like_dom"/>
</dbReference>
<gene>
    <name evidence="2" type="ORF">XD92_0904</name>
</gene>
<dbReference type="GO" id="GO:0042834">
    <property type="term" value="F:peptidoglycan binding"/>
    <property type="evidence" value="ECO:0007669"/>
    <property type="project" value="InterPro"/>
</dbReference>